<evidence type="ECO:0000259" key="5">
    <source>
        <dbReference type="PROSITE" id="PS50835"/>
    </source>
</evidence>
<dbReference type="PANTHER" id="PTHR44170">
    <property type="entry name" value="PROTEIN SIDEKICK"/>
    <property type="match status" value="1"/>
</dbReference>
<evidence type="ECO:0000256" key="4">
    <source>
        <dbReference type="SAM" id="SignalP"/>
    </source>
</evidence>
<organism evidence="7 8">
    <name type="scientific">Elysia crispata</name>
    <name type="common">lettuce slug</name>
    <dbReference type="NCBI Taxonomy" id="231223"/>
    <lineage>
        <taxon>Eukaryota</taxon>
        <taxon>Metazoa</taxon>
        <taxon>Spiralia</taxon>
        <taxon>Lophotrochozoa</taxon>
        <taxon>Mollusca</taxon>
        <taxon>Gastropoda</taxon>
        <taxon>Heterobranchia</taxon>
        <taxon>Euthyneura</taxon>
        <taxon>Panpulmonata</taxon>
        <taxon>Sacoglossa</taxon>
        <taxon>Placobranchoidea</taxon>
        <taxon>Plakobranchidae</taxon>
        <taxon>Elysia</taxon>
    </lineage>
</organism>
<evidence type="ECO:0000256" key="2">
    <source>
        <dbReference type="ARBA" id="ARBA00023157"/>
    </source>
</evidence>
<evidence type="ECO:0000313" key="8">
    <source>
        <dbReference type="Proteomes" id="UP001283361"/>
    </source>
</evidence>
<dbReference type="SUPFAM" id="SSF48726">
    <property type="entry name" value="Immunoglobulin"/>
    <property type="match status" value="1"/>
</dbReference>
<proteinExistence type="predicted"/>
<feature type="chain" id="PRO_5042163077" evidence="4">
    <location>
        <begin position="26"/>
        <end position="736"/>
    </location>
</feature>
<dbReference type="InterPro" id="IPR036116">
    <property type="entry name" value="FN3_sf"/>
</dbReference>
<comment type="caution">
    <text evidence="7">The sequence shown here is derived from an EMBL/GenBank/DDBJ whole genome shotgun (WGS) entry which is preliminary data.</text>
</comment>
<dbReference type="PROSITE" id="PS50853">
    <property type="entry name" value="FN3"/>
    <property type="match status" value="4"/>
</dbReference>
<feature type="compositionally biased region" description="Basic and acidic residues" evidence="3">
    <location>
        <begin position="252"/>
        <end position="267"/>
    </location>
</feature>
<reference evidence="7" key="1">
    <citation type="journal article" date="2023" name="G3 (Bethesda)">
        <title>A reference genome for the long-term kleptoplast-retaining sea slug Elysia crispata morphotype clarki.</title>
        <authorList>
            <person name="Eastman K.E."/>
            <person name="Pendleton A.L."/>
            <person name="Shaikh M.A."/>
            <person name="Suttiyut T."/>
            <person name="Ogas R."/>
            <person name="Tomko P."/>
            <person name="Gavelis G."/>
            <person name="Widhalm J.R."/>
            <person name="Wisecaver J.H."/>
        </authorList>
    </citation>
    <scope>NUCLEOTIDE SEQUENCE</scope>
    <source>
        <strain evidence="7">ECLA1</strain>
    </source>
</reference>
<dbReference type="PROSITE" id="PS50835">
    <property type="entry name" value="IG_LIKE"/>
    <property type="match status" value="1"/>
</dbReference>
<feature type="region of interest" description="Disordered" evidence="3">
    <location>
        <begin position="244"/>
        <end position="272"/>
    </location>
</feature>
<feature type="domain" description="Fibronectin type-III" evidence="6">
    <location>
        <begin position="585"/>
        <end position="676"/>
    </location>
</feature>
<dbReference type="Gene3D" id="2.60.40.10">
    <property type="entry name" value="Immunoglobulins"/>
    <property type="match status" value="6"/>
</dbReference>
<keyword evidence="1" id="KW-0677">Repeat</keyword>
<feature type="signal peptide" evidence="4">
    <location>
        <begin position="1"/>
        <end position="25"/>
    </location>
</feature>
<feature type="domain" description="Fibronectin type-III" evidence="6">
    <location>
        <begin position="483"/>
        <end position="584"/>
    </location>
</feature>
<dbReference type="EMBL" id="JAWDGP010004062">
    <property type="protein sequence ID" value="KAK3768317.1"/>
    <property type="molecule type" value="Genomic_DNA"/>
</dbReference>
<dbReference type="AlphaFoldDB" id="A0AAE1DF84"/>
<dbReference type="GO" id="GO:0016020">
    <property type="term" value="C:membrane"/>
    <property type="evidence" value="ECO:0007669"/>
    <property type="project" value="UniProtKB-SubCell"/>
</dbReference>
<evidence type="ECO:0000256" key="3">
    <source>
        <dbReference type="SAM" id="MobiDB-lite"/>
    </source>
</evidence>
<dbReference type="InterPro" id="IPR003961">
    <property type="entry name" value="FN3_dom"/>
</dbReference>
<evidence type="ECO:0000259" key="6">
    <source>
        <dbReference type="PROSITE" id="PS50853"/>
    </source>
</evidence>
<gene>
    <name evidence="7" type="ORF">RRG08_031109</name>
</gene>
<dbReference type="CDD" id="cd00063">
    <property type="entry name" value="FN3"/>
    <property type="match status" value="5"/>
</dbReference>
<dbReference type="InterPro" id="IPR036179">
    <property type="entry name" value="Ig-like_dom_sf"/>
</dbReference>
<feature type="domain" description="Fibronectin type-III" evidence="6">
    <location>
        <begin position="263"/>
        <end position="370"/>
    </location>
</feature>
<dbReference type="SUPFAM" id="SSF49265">
    <property type="entry name" value="Fibronectin type III"/>
    <property type="match status" value="3"/>
</dbReference>
<feature type="compositionally biased region" description="Polar residues" evidence="3">
    <location>
        <begin position="688"/>
        <end position="698"/>
    </location>
</feature>
<accession>A0AAE1DF84</accession>
<keyword evidence="4" id="KW-0732">Signal</keyword>
<feature type="domain" description="Ig-like" evidence="5">
    <location>
        <begin position="21"/>
        <end position="153"/>
    </location>
</feature>
<evidence type="ECO:0000256" key="1">
    <source>
        <dbReference type="ARBA" id="ARBA00022737"/>
    </source>
</evidence>
<dbReference type="PANTHER" id="PTHR44170:SF6">
    <property type="entry name" value="CONTACTIN"/>
    <property type="match status" value="1"/>
</dbReference>
<dbReference type="GO" id="GO:0098609">
    <property type="term" value="P:cell-cell adhesion"/>
    <property type="evidence" value="ECO:0007669"/>
    <property type="project" value="TreeGrafter"/>
</dbReference>
<protein>
    <submittedName>
        <fullName evidence="7">Uncharacterized protein</fullName>
    </submittedName>
</protein>
<dbReference type="Pfam" id="PF00041">
    <property type="entry name" value="fn3"/>
    <property type="match status" value="2"/>
</dbReference>
<dbReference type="InterPro" id="IPR007110">
    <property type="entry name" value="Ig-like_dom"/>
</dbReference>
<evidence type="ECO:0000313" key="7">
    <source>
        <dbReference type="EMBL" id="KAK3768317.1"/>
    </source>
</evidence>
<sequence length="736" mass="83016">MGMLVRSAQWNFLLHLVLLLPSVTGYVRIAEPLQNVVVQEGQRAKFICKIDVHDLDLQRLKVTWRINGRYFSPETRRGGHVRGGNVLHDGGYMDLEDSFEDMEETSDYEDSGNRRLVFKQDRGWHTLIVRKTRVHDAGIYSCIASVGRDTDMSSAHLKIESAPDPPNNVKLVSCHGNSAALSWEPGEENGNKVLEFQVQFNTSDNPDVWHDFEERFDQQARMVTLELYPGLTYSFRVKARNVLGSSKPSAPTERKCTTPPDRPDRNPRNVRTNTGVKGTLVIEWTPMSRLHFHGPRFRYHVQWRRHGSFKWNHRYVDDPAQGFLDVDTGDVYQVYDLQVKAENSMGEAHHPAYIYLGHSGESEPVVAPSNFSLNPDKSLEPHTAHFIWDPVDLDPKTICGKFKGYKLRYWVTNEGFSKKKEVEIIMADETEEGGGNSAPIKVALSDLPAYMSLQAQVAAINSHYTGPFSKLLEFFTPEGLPSAVQDLRRQAYGVAYVLLKWRPPEQPNGVIQGYDIAYQQVFGLSLGQIRPLMPHINDPSTLGARITGLRPEHRYRFIVWARTRKGRGEANFVDIVTAKGTPPHTPRIQVAELGNSSVNVTWMADQASRDVKYQVEYRKTGQPVWHNTEYIYGKSWLTLNKAQVPAKDLEVRLVASNRLGDTATSRTVAVTKSVKNMGFVRPPVPDSSGYQSSGTSRLDTPAHSRGRSSKSTGWVNQAWPVVGALLFLPIHSIVFQ</sequence>
<keyword evidence="2" id="KW-1015">Disulfide bond</keyword>
<name>A0AAE1DF84_9GAST</name>
<feature type="region of interest" description="Disordered" evidence="3">
    <location>
        <begin position="679"/>
        <end position="712"/>
    </location>
</feature>
<dbReference type="InterPro" id="IPR013783">
    <property type="entry name" value="Ig-like_fold"/>
</dbReference>
<dbReference type="SMART" id="SM00409">
    <property type="entry name" value="IG"/>
    <property type="match status" value="1"/>
</dbReference>
<dbReference type="InterPro" id="IPR003599">
    <property type="entry name" value="Ig_sub"/>
</dbReference>
<feature type="domain" description="Fibronectin type-III" evidence="6">
    <location>
        <begin position="165"/>
        <end position="261"/>
    </location>
</feature>
<keyword evidence="8" id="KW-1185">Reference proteome</keyword>
<dbReference type="SMART" id="SM00060">
    <property type="entry name" value="FN3"/>
    <property type="match status" value="5"/>
</dbReference>
<dbReference type="Proteomes" id="UP001283361">
    <property type="component" value="Unassembled WGS sequence"/>
</dbReference>